<feature type="region of interest" description="Disordered" evidence="1">
    <location>
        <begin position="106"/>
        <end position="134"/>
    </location>
</feature>
<dbReference type="InterPro" id="IPR050574">
    <property type="entry name" value="HPF/YfiA_ribosome-assoc"/>
</dbReference>
<evidence type="ECO:0000313" key="3">
    <source>
        <dbReference type="EMBL" id="MFC3454935.1"/>
    </source>
</evidence>
<evidence type="ECO:0000259" key="2">
    <source>
        <dbReference type="Pfam" id="PF16321"/>
    </source>
</evidence>
<dbReference type="InterPro" id="IPR036567">
    <property type="entry name" value="RHF-like"/>
</dbReference>
<comment type="caution">
    <text evidence="3">The sequence shown here is derived from an EMBL/GenBank/DDBJ whole genome shotgun (WGS) entry which is preliminary data.</text>
</comment>
<evidence type="ECO:0000256" key="1">
    <source>
        <dbReference type="SAM" id="MobiDB-lite"/>
    </source>
</evidence>
<dbReference type="InterPro" id="IPR032528">
    <property type="entry name" value="Ribosom_S30AE_C"/>
</dbReference>
<dbReference type="Pfam" id="PF16321">
    <property type="entry name" value="Ribosom_S30AE_C"/>
    <property type="match status" value="2"/>
</dbReference>
<keyword evidence="4" id="KW-1185">Reference proteome</keyword>
<dbReference type="PANTHER" id="PTHR33231">
    <property type="entry name" value="30S RIBOSOMAL PROTEIN"/>
    <property type="match status" value="1"/>
</dbReference>
<gene>
    <name evidence="3" type="ORF">ACFOSH_36345</name>
</gene>
<dbReference type="Proteomes" id="UP001595645">
    <property type="component" value="Unassembled WGS sequence"/>
</dbReference>
<organism evidence="3 4">
    <name type="scientific">Amycolatopsis speibonae</name>
    <dbReference type="NCBI Taxonomy" id="1450224"/>
    <lineage>
        <taxon>Bacteria</taxon>
        <taxon>Bacillati</taxon>
        <taxon>Actinomycetota</taxon>
        <taxon>Actinomycetes</taxon>
        <taxon>Pseudonocardiales</taxon>
        <taxon>Pseudonocardiaceae</taxon>
        <taxon>Amycolatopsis</taxon>
    </lineage>
</organism>
<feature type="domain" description="Sigma 54 modulation/S30EA ribosomal protein C-terminal" evidence="2">
    <location>
        <begin position="138"/>
        <end position="185"/>
    </location>
</feature>
<dbReference type="SUPFAM" id="SSF69754">
    <property type="entry name" value="Ribosome binding protein Y (YfiA homologue)"/>
    <property type="match status" value="1"/>
</dbReference>
<dbReference type="Gene3D" id="3.30.505.50">
    <property type="entry name" value="Sigma 54 modulation/S30EA ribosomal protein, C-terminal domain"/>
    <property type="match status" value="2"/>
</dbReference>
<dbReference type="RefSeq" id="WP_378244905.1">
    <property type="nucleotide sequence ID" value="NZ_JBHRWK010000076.1"/>
</dbReference>
<dbReference type="Gene3D" id="3.30.160.100">
    <property type="entry name" value="Ribosome hibernation promotion factor-like"/>
    <property type="match status" value="1"/>
</dbReference>
<dbReference type="EMBL" id="JBHRWK010000076">
    <property type="protein sequence ID" value="MFC3454935.1"/>
    <property type="molecule type" value="Genomic_DNA"/>
</dbReference>
<evidence type="ECO:0000313" key="4">
    <source>
        <dbReference type="Proteomes" id="UP001595645"/>
    </source>
</evidence>
<protein>
    <submittedName>
        <fullName evidence="3">HPF/RaiA family ribosome-associated protein</fullName>
    </submittedName>
</protein>
<reference evidence="4" key="1">
    <citation type="journal article" date="2019" name="Int. J. Syst. Evol. Microbiol.">
        <title>The Global Catalogue of Microorganisms (GCM) 10K type strain sequencing project: providing services to taxonomists for standard genome sequencing and annotation.</title>
        <authorList>
            <consortium name="The Broad Institute Genomics Platform"/>
            <consortium name="The Broad Institute Genome Sequencing Center for Infectious Disease"/>
            <person name="Wu L."/>
            <person name="Ma J."/>
        </authorList>
    </citation>
    <scope>NUCLEOTIDE SEQUENCE [LARGE SCALE GENOMIC DNA]</scope>
    <source>
        <strain evidence="4">CGMCC 4.7676</strain>
    </source>
</reference>
<name>A0ABV7P8S5_9PSEU</name>
<dbReference type="InterPro" id="IPR038416">
    <property type="entry name" value="Ribosom_S30AE_C_sf"/>
</dbReference>
<feature type="domain" description="Sigma 54 modulation/S30EA ribosomal protein C-terminal" evidence="2">
    <location>
        <begin position="215"/>
        <end position="261"/>
    </location>
</feature>
<sequence>MRTTGIRMTPDVQVTVRGDLPPALAERAGRKVKRLFGLAHRPVLAASVRLSRHGNPAVDQPVVAQANLDVSGRRLRAQVAAPTAEEAIYLLEAKLRCQLERSALHWQSRRGRPGAEPGEWRHDSPPGPPMSWFPIPEDEREIVRRKSYSLARSTVDDAFFEMHLLDYDFHLFTESGTGQDSVLYHAGPTLHRLAQSTPPGPHRLSPFRLAVTVSRQSAPVLTTAEAVDRLGLLGSPFLFFVDAGSSRGSLLYHRYDGHYGLIAPDVQLTGTTR</sequence>
<proteinExistence type="predicted"/>
<dbReference type="PANTHER" id="PTHR33231:SF1">
    <property type="entry name" value="30S RIBOSOMAL PROTEIN"/>
    <property type="match status" value="1"/>
</dbReference>
<accession>A0ABV7P8S5</accession>